<proteinExistence type="predicted"/>
<evidence type="ECO:0000313" key="1">
    <source>
        <dbReference type="EMBL" id="EGO62214.1"/>
    </source>
</evidence>
<evidence type="ECO:0000313" key="2">
    <source>
        <dbReference type="Proteomes" id="UP000003240"/>
    </source>
</evidence>
<dbReference type="STRING" id="1009370.ALO_19672"/>
<name>F7NP91_9FIRM</name>
<evidence type="ECO:0008006" key="3">
    <source>
        <dbReference type="Google" id="ProtNLM"/>
    </source>
</evidence>
<sequence length="383" mass="43950">MVLKMISEGDTMKLTFPHMGPIVIYKRLLEAFDHEVVMPQKPTQRTMDLGTKYSPEFLCFPFKCLMGTYIESIERGAQGVVTTGGDGSCRAGFYAEVHQRILKSLGYEVPFFVFDSLFLHPREFLGHIRKLKGRYSWWYFLKTFRFCYLMLAALDRLESQIRLLRAFEQTRGDFSRVWDRIVNLFDQCRSVREVDELEEESLRLIRQIPLRSQTQPTVKVGIVGEIYVTMEGHANLEIEQKLAALGVQVVSSQYVSHWLQDKISLLPWKKSYEEKILEKATPYLKINLGGHDKENIAHIITFREQGVDGIIHLMPFACLPELVTQSIIPRLSQELNLPILSLALDEQMGTANSQTRIEAFIDLIMNQKRRQGAVPTAVTVGAC</sequence>
<gene>
    <name evidence="1" type="ORF">ALO_19672</name>
</gene>
<dbReference type="PANTHER" id="PTHR32329">
    <property type="entry name" value="BIFUNCTIONAL PROTEIN [INCLUDES 2-HYDROXYACYL-COA DEHYDRATASE (N-TER) AND ITS ACTIVATOR DOMAIN (C_TERM)-RELATED"/>
    <property type="match status" value="1"/>
</dbReference>
<dbReference type="InterPro" id="IPR010327">
    <property type="entry name" value="FldB/FldC_alpha/beta"/>
</dbReference>
<dbReference type="eggNOG" id="COG3581">
    <property type="taxonomic scope" value="Bacteria"/>
</dbReference>
<comment type="caution">
    <text evidence="1">The sequence shown here is derived from an EMBL/GenBank/DDBJ whole genome shotgun (WGS) entry which is preliminary data.</text>
</comment>
<reference evidence="1 2" key="1">
    <citation type="journal article" date="2011" name="EMBO J.">
        <title>Structural diversity of bacterial flagellar motors.</title>
        <authorList>
            <person name="Chen S."/>
            <person name="Beeby M."/>
            <person name="Murphy G.E."/>
            <person name="Leadbetter J.R."/>
            <person name="Hendrixson D.R."/>
            <person name="Briegel A."/>
            <person name="Li Z."/>
            <person name="Shi J."/>
            <person name="Tocheva E.I."/>
            <person name="Muller A."/>
            <person name="Dobro M.J."/>
            <person name="Jensen G.J."/>
        </authorList>
    </citation>
    <scope>NUCLEOTIDE SEQUENCE [LARGE SCALE GENOMIC DNA]</scope>
    <source>
        <strain evidence="1 2">DSM 6540</strain>
    </source>
</reference>
<protein>
    <recommendedName>
        <fullName evidence="3">DUF2229 domain-containing protein</fullName>
    </recommendedName>
</protein>
<dbReference type="Gene3D" id="3.40.50.11900">
    <property type="match status" value="1"/>
</dbReference>
<dbReference type="Proteomes" id="UP000003240">
    <property type="component" value="Unassembled WGS sequence"/>
</dbReference>
<organism evidence="1 2">
    <name type="scientific">Acetonema longum DSM 6540</name>
    <dbReference type="NCBI Taxonomy" id="1009370"/>
    <lineage>
        <taxon>Bacteria</taxon>
        <taxon>Bacillati</taxon>
        <taxon>Bacillota</taxon>
        <taxon>Negativicutes</taxon>
        <taxon>Acetonemataceae</taxon>
        <taxon>Acetonema</taxon>
    </lineage>
</organism>
<dbReference type="InterPro" id="IPR051805">
    <property type="entry name" value="Dehydratase_Activator_Redct"/>
</dbReference>
<dbReference type="RefSeq" id="WP_004099204.1">
    <property type="nucleotide sequence ID" value="NZ_AFGF01000240.1"/>
</dbReference>
<dbReference type="AlphaFoldDB" id="F7NP91"/>
<dbReference type="PANTHER" id="PTHR32329:SF2">
    <property type="entry name" value="BIFUNCTIONAL PROTEIN [INCLUDES 2-HYDROXYACYL-COA DEHYDRATASE (N-TER) AND ITS ACTIVATOR DOMAIN (C_TERM)"/>
    <property type="match status" value="1"/>
</dbReference>
<dbReference type="Pfam" id="PF06050">
    <property type="entry name" value="HGD-D"/>
    <property type="match status" value="1"/>
</dbReference>
<accession>F7NP91</accession>
<dbReference type="EMBL" id="AFGF01000240">
    <property type="protein sequence ID" value="EGO62214.1"/>
    <property type="molecule type" value="Genomic_DNA"/>
</dbReference>
<keyword evidence="2" id="KW-1185">Reference proteome</keyword>